<dbReference type="EMBL" id="NDHI03003489">
    <property type="protein sequence ID" value="PNJ34448.1"/>
    <property type="molecule type" value="Genomic_DNA"/>
</dbReference>
<dbReference type="GO" id="GO:0005634">
    <property type="term" value="C:nucleus"/>
    <property type="evidence" value="ECO:0007669"/>
    <property type="project" value="InterPro"/>
</dbReference>
<gene>
    <name evidence="2" type="ORF">CR201_G0033631</name>
</gene>
<feature type="region of interest" description="Disordered" evidence="1">
    <location>
        <begin position="1"/>
        <end position="68"/>
    </location>
</feature>
<feature type="compositionally biased region" description="Low complexity" evidence="1">
    <location>
        <begin position="59"/>
        <end position="68"/>
    </location>
</feature>
<organism evidence="2">
    <name type="scientific">Pongo abelii</name>
    <name type="common">Sumatran orangutan</name>
    <name type="synonym">Pongo pygmaeus abelii</name>
    <dbReference type="NCBI Taxonomy" id="9601"/>
    <lineage>
        <taxon>Eukaryota</taxon>
        <taxon>Metazoa</taxon>
        <taxon>Chordata</taxon>
        <taxon>Craniata</taxon>
        <taxon>Vertebrata</taxon>
        <taxon>Euteleostomi</taxon>
        <taxon>Mammalia</taxon>
        <taxon>Eutheria</taxon>
        <taxon>Euarchontoglires</taxon>
        <taxon>Primates</taxon>
        <taxon>Haplorrhini</taxon>
        <taxon>Catarrhini</taxon>
        <taxon>Hominidae</taxon>
        <taxon>Pongo</taxon>
    </lineage>
</organism>
<reference evidence="2" key="1">
    <citation type="submission" date="2017-12" db="EMBL/GenBank/DDBJ databases">
        <title>High-resolution comparative analysis of great ape genomes.</title>
        <authorList>
            <person name="Pollen A."/>
            <person name="Hastie A."/>
            <person name="Hormozdiari F."/>
            <person name="Dougherty M."/>
            <person name="Liu R."/>
            <person name="Chaisson M."/>
            <person name="Hoppe E."/>
            <person name="Hill C."/>
            <person name="Pang A."/>
            <person name="Hillier L."/>
            <person name="Baker C."/>
            <person name="Armstrong J."/>
            <person name="Shendure J."/>
            <person name="Paten B."/>
            <person name="Wilson R."/>
            <person name="Chao H."/>
            <person name="Schneider V."/>
            <person name="Ventura M."/>
            <person name="Kronenberg Z."/>
            <person name="Murali S."/>
            <person name="Gordon D."/>
            <person name="Cantsilieris S."/>
            <person name="Munson K."/>
            <person name="Nelson B."/>
            <person name="Raja A."/>
            <person name="Underwood J."/>
            <person name="Diekhans M."/>
            <person name="Fiddes I."/>
            <person name="Haussler D."/>
            <person name="Eichler E."/>
        </authorList>
    </citation>
    <scope>NUCLEOTIDE SEQUENCE [LARGE SCALE GENOMIC DNA]</scope>
    <source>
        <strain evidence="2">Susie</strain>
    </source>
</reference>
<accession>A0A2J8TNA1</accession>
<comment type="caution">
    <text evidence="2">The sequence shown here is derived from an EMBL/GenBank/DDBJ whole genome shotgun (WGS) entry which is preliminary data.</text>
</comment>
<proteinExistence type="predicted"/>
<sequence length="84" mass="8619">MDLQAAGAQAQGAAEPSRGPPLPSARGAPPSPEAGFATADHSGQERKTEKAMDRLGNQSSLLLSGPLCPGLNSTLLWKPCLELP</sequence>
<feature type="compositionally biased region" description="Basic and acidic residues" evidence="1">
    <location>
        <begin position="42"/>
        <end position="53"/>
    </location>
</feature>
<protein>
    <submittedName>
        <fullName evidence="2">COPRS isoform 2</fullName>
    </submittedName>
</protein>
<evidence type="ECO:0000313" key="2">
    <source>
        <dbReference type="EMBL" id="PNJ34448.1"/>
    </source>
</evidence>
<dbReference type="InterPro" id="IPR029289">
    <property type="entry name" value="COPR5"/>
</dbReference>
<dbReference type="GO" id="GO:0042393">
    <property type="term" value="F:histone binding"/>
    <property type="evidence" value="ECO:0007669"/>
    <property type="project" value="InterPro"/>
</dbReference>
<feature type="compositionally biased region" description="Low complexity" evidence="1">
    <location>
        <begin position="1"/>
        <end position="14"/>
    </location>
</feature>
<dbReference type="PANTHER" id="PTHR36461">
    <property type="entry name" value="COORDINATOR OF PRMT5 AND DIFFERENTIATION STIMULATOR"/>
    <property type="match status" value="1"/>
</dbReference>
<name>A0A2J8TNA1_PONAB</name>
<dbReference type="AlphaFoldDB" id="A0A2J8TNA1"/>
<evidence type="ECO:0000256" key="1">
    <source>
        <dbReference type="SAM" id="MobiDB-lite"/>
    </source>
</evidence>
<dbReference type="PANTHER" id="PTHR36461:SF1">
    <property type="entry name" value="COORDINATOR OF PRMT5 AND DIFFERENTIATION STIMULATOR"/>
    <property type="match status" value="1"/>
</dbReference>